<sequence length="1115" mass="123632">MAFARAAAAGFDIDHVALLVSFAECFGALRLLEACFRFMDLWKSKHETGEWLDIDASEALSTRSDFSAMNASGIILSATHNQHDLSNPEAGSMDNGKSDSTYNTSDNPAPNGQQEYFQGQFPHIVFPPWPMHALPGVQPAFQAIPVQGIPYYQNYAGNGAFLQPPHHPMEHSWSNLGHQSGQKMQSHDGGDSNTGSEICELDRTKSLDDADAEVSRSRKPRKKAGRSDKKQSGMVVIRNINYITSKEKKSSSENSNSDSDIDTENENFKTDDRDMIHQNNKRYSKIKGDQLKSLDKLNFSNDEVSNSRKDTDDGHWQAFQSCLLRGSDQDVHGDNKSMFAMENDVIIKRGSNTVIVDPLELGAQDTGEIQDTRMSDISRFSGSTSCRPRGSDDDAIFYSVDNDFRGSNDQMHVQFDETNGSKIVSRSVHEDFLVGSQQNQAILRNSSDPLALNGFEGAVGKMDREPTHGMTDETFIVPFRSMSIDQDGQADRTAIDVDSEIPISYKKLDSEGNRNRIYYEPDDFSLMPERETEKGFVGYDPALEYEMQVCVESKEQGGKDVSEVKGGLRKSDKDQRSKVTSDSLHRQRTGGPSMKGRTLKMSPSEDARVRAERLRSYKADLQRMKKEKDEAEMKRLEALKLERQRELLLEAILPLESHLYSHLRQSNFLQNFPATNRGSKFSDSDPGSSSPLQRSKVRTSLGSTELRKASKSSKLSEVSHMRGNRLNRSSSSLSETKRESNGATPDSKAPMARIRRLSEPKSVTSPVTSVKDRSAEAVSRRKLSEGPDKNKISAIINLDKSKAATLPELKIKTSTSHINVSENISSVEDQKVNGIKPSTFCVNAELNVSNCNTAHQTDADDNTIVEKTVVMLEYEKPSLYSSEGKSEVTNQSYDDGDTGEKSDVISELAPIHEPGSPMHGVDGDPKICQLQEQLDTCNEVRTVYQEQDPHNCANITVAEKPYRDVSTRNASVEDPCTDQASCGKAPQVSSEMVARVEIVKAHASDIKTLNKNPVVEKTLSKEPSKGLRRLLKFGKKNHTSSYVDQSFDSECTSIDGTEHDDNARNTASISEVGTLKNLIWQDETPAAGNASQKISRHFSLLSPFRSKASQKKQAS</sequence>
<feature type="compositionally biased region" description="Polar residues" evidence="2">
    <location>
        <begin position="172"/>
        <end position="184"/>
    </location>
</feature>
<dbReference type="PANTHER" id="PTHR31008:SF2">
    <property type="entry name" value="COP1-INTERACTING PROTEIN-LIKE PROTEIN"/>
    <property type="match status" value="1"/>
</dbReference>
<dbReference type="PANTHER" id="PTHR31008">
    <property type="entry name" value="COP1-INTERACTING PROTEIN-RELATED"/>
    <property type="match status" value="1"/>
</dbReference>
<feature type="compositionally biased region" description="Basic and acidic residues" evidence="2">
    <location>
        <begin position="770"/>
        <end position="785"/>
    </location>
</feature>
<dbReference type="Proteomes" id="UP001289374">
    <property type="component" value="Unassembled WGS sequence"/>
</dbReference>
<evidence type="ECO:0000256" key="2">
    <source>
        <dbReference type="SAM" id="MobiDB-lite"/>
    </source>
</evidence>
<keyword evidence="4" id="KW-1185">Reference proteome</keyword>
<feature type="region of interest" description="Disordered" evidence="2">
    <location>
        <begin position="677"/>
        <end position="785"/>
    </location>
</feature>
<evidence type="ECO:0000313" key="3">
    <source>
        <dbReference type="EMBL" id="KAK4405897.1"/>
    </source>
</evidence>
<organism evidence="3 4">
    <name type="scientific">Sesamum angolense</name>
    <dbReference type="NCBI Taxonomy" id="2727404"/>
    <lineage>
        <taxon>Eukaryota</taxon>
        <taxon>Viridiplantae</taxon>
        <taxon>Streptophyta</taxon>
        <taxon>Embryophyta</taxon>
        <taxon>Tracheophyta</taxon>
        <taxon>Spermatophyta</taxon>
        <taxon>Magnoliopsida</taxon>
        <taxon>eudicotyledons</taxon>
        <taxon>Gunneridae</taxon>
        <taxon>Pentapetalae</taxon>
        <taxon>asterids</taxon>
        <taxon>lamiids</taxon>
        <taxon>Lamiales</taxon>
        <taxon>Pedaliaceae</taxon>
        <taxon>Sesamum</taxon>
    </lineage>
</organism>
<feature type="coiled-coil region" evidence="1">
    <location>
        <begin position="614"/>
        <end position="646"/>
    </location>
</feature>
<feature type="region of interest" description="Disordered" evidence="2">
    <location>
        <begin position="880"/>
        <end position="900"/>
    </location>
</feature>
<accession>A0AAE1X6T4</accession>
<proteinExistence type="predicted"/>
<gene>
    <name evidence="3" type="ORF">Sango_0596200</name>
</gene>
<reference evidence="3" key="1">
    <citation type="submission" date="2020-06" db="EMBL/GenBank/DDBJ databases">
        <authorList>
            <person name="Li T."/>
            <person name="Hu X."/>
            <person name="Zhang T."/>
            <person name="Song X."/>
            <person name="Zhang H."/>
            <person name="Dai N."/>
            <person name="Sheng W."/>
            <person name="Hou X."/>
            <person name="Wei L."/>
        </authorList>
    </citation>
    <scope>NUCLEOTIDE SEQUENCE</scope>
    <source>
        <strain evidence="3">K16</strain>
        <tissue evidence="3">Leaf</tissue>
    </source>
</reference>
<reference evidence="3" key="2">
    <citation type="journal article" date="2024" name="Plant">
        <title>Genomic evolution and insights into agronomic trait innovations of Sesamum species.</title>
        <authorList>
            <person name="Miao H."/>
            <person name="Wang L."/>
            <person name="Qu L."/>
            <person name="Liu H."/>
            <person name="Sun Y."/>
            <person name="Le M."/>
            <person name="Wang Q."/>
            <person name="Wei S."/>
            <person name="Zheng Y."/>
            <person name="Lin W."/>
            <person name="Duan Y."/>
            <person name="Cao H."/>
            <person name="Xiong S."/>
            <person name="Wang X."/>
            <person name="Wei L."/>
            <person name="Li C."/>
            <person name="Ma Q."/>
            <person name="Ju M."/>
            <person name="Zhao R."/>
            <person name="Li G."/>
            <person name="Mu C."/>
            <person name="Tian Q."/>
            <person name="Mei H."/>
            <person name="Zhang T."/>
            <person name="Gao T."/>
            <person name="Zhang H."/>
        </authorList>
    </citation>
    <scope>NUCLEOTIDE SEQUENCE</scope>
    <source>
        <strain evidence="3">K16</strain>
    </source>
</reference>
<comment type="caution">
    <text evidence="3">The sequence shown here is derived from an EMBL/GenBank/DDBJ whole genome shotgun (WGS) entry which is preliminary data.</text>
</comment>
<evidence type="ECO:0000313" key="4">
    <source>
        <dbReference type="Proteomes" id="UP001289374"/>
    </source>
</evidence>
<feature type="region of interest" description="Disordered" evidence="2">
    <location>
        <begin position="554"/>
        <end position="609"/>
    </location>
</feature>
<protein>
    <submittedName>
        <fullName evidence="3">COP1-interacting protein 7</fullName>
    </submittedName>
</protein>
<dbReference type="AlphaFoldDB" id="A0AAE1X6T4"/>
<feature type="region of interest" description="Disordered" evidence="2">
    <location>
        <begin position="83"/>
        <end position="114"/>
    </location>
</feature>
<feature type="compositionally biased region" description="Polar residues" evidence="2">
    <location>
        <begin position="98"/>
        <end position="114"/>
    </location>
</feature>
<feature type="compositionally biased region" description="Low complexity" evidence="2">
    <location>
        <begin position="678"/>
        <end position="691"/>
    </location>
</feature>
<dbReference type="EMBL" id="JACGWL010000003">
    <property type="protein sequence ID" value="KAK4405897.1"/>
    <property type="molecule type" value="Genomic_DNA"/>
</dbReference>
<keyword evidence="1" id="KW-0175">Coiled coil</keyword>
<name>A0AAE1X6T4_9LAMI</name>
<feature type="compositionally biased region" description="Low complexity" evidence="2">
    <location>
        <begin position="724"/>
        <end position="734"/>
    </location>
</feature>
<feature type="compositionally biased region" description="Polar residues" evidence="2">
    <location>
        <begin position="880"/>
        <end position="893"/>
    </location>
</feature>
<evidence type="ECO:0000256" key="1">
    <source>
        <dbReference type="SAM" id="Coils"/>
    </source>
</evidence>
<feature type="compositionally biased region" description="Basic and acidic residues" evidence="2">
    <location>
        <begin position="569"/>
        <end position="585"/>
    </location>
</feature>
<feature type="region of interest" description="Disordered" evidence="2">
    <location>
        <begin position="166"/>
        <end position="276"/>
    </location>
</feature>
<feature type="compositionally biased region" description="Basic and acidic residues" evidence="2">
    <location>
        <begin position="266"/>
        <end position="276"/>
    </location>
</feature>
<feature type="compositionally biased region" description="Basic and acidic residues" evidence="2">
    <location>
        <begin position="554"/>
        <end position="563"/>
    </location>
</feature>
<feature type="compositionally biased region" description="Basic and acidic residues" evidence="2">
    <location>
        <begin position="200"/>
        <end position="216"/>
    </location>
</feature>